<keyword evidence="3 9" id="KW-1003">Cell membrane</keyword>
<dbReference type="Gene3D" id="1.20.5.3310">
    <property type="match status" value="1"/>
</dbReference>
<comment type="subunit">
    <text evidence="9">The Tat system comprises two distinct complexes: a TatABC complex, containing multiple copies of TatA, TatB and TatC subunits, and a separate TatA complex, containing only TatA subunits. Substrates initially bind to the TatABC complex, which probably triggers association of the separate TatA complex to form the active translocon.</text>
</comment>
<evidence type="ECO:0000313" key="12">
    <source>
        <dbReference type="Proteomes" id="UP000199077"/>
    </source>
</evidence>
<dbReference type="OrthoDB" id="5245163at2"/>
<protein>
    <recommendedName>
        <fullName evidence="9">Sec-independent protein translocase protein TatA</fullName>
    </recommendedName>
</protein>
<reference evidence="12" key="1">
    <citation type="submission" date="2016-10" db="EMBL/GenBank/DDBJ databases">
        <authorList>
            <person name="Varghese N."/>
            <person name="Submissions S."/>
        </authorList>
    </citation>
    <scope>NUCLEOTIDE SEQUENCE [LARGE SCALE GENOMIC DNA]</scope>
    <source>
        <strain evidence="12">DSM 22329</strain>
    </source>
</reference>
<comment type="function">
    <text evidence="9">Part of the twin-arginine translocation (Tat) system that transports large folded proteins containing a characteristic twin-arginine motif in their signal peptide across membranes. TatA could form the protein-conducting channel of the Tat system.</text>
</comment>
<organism evidence="11 12">
    <name type="scientific">Pedococcus dokdonensis</name>
    <dbReference type="NCBI Taxonomy" id="443156"/>
    <lineage>
        <taxon>Bacteria</taxon>
        <taxon>Bacillati</taxon>
        <taxon>Actinomycetota</taxon>
        <taxon>Actinomycetes</taxon>
        <taxon>Micrococcales</taxon>
        <taxon>Intrasporangiaceae</taxon>
        <taxon>Pedococcus</taxon>
    </lineage>
</organism>
<accession>A0A1H0NTU4</accession>
<evidence type="ECO:0000313" key="11">
    <source>
        <dbReference type="EMBL" id="SDO95895.1"/>
    </source>
</evidence>
<dbReference type="GO" id="GO:0008320">
    <property type="term" value="F:protein transmembrane transporter activity"/>
    <property type="evidence" value="ECO:0007669"/>
    <property type="project" value="UniProtKB-UniRule"/>
</dbReference>
<dbReference type="InterPro" id="IPR003369">
    <property type="entry name" value="TatA/B/E"/>
</dbReference>
<proteinExistence type="inferred from homology"/>
<evidence type="ECO:0000256" key="6">
    <source>
        <dbReference type="ARBA" id="ARBA00022989"/>
    </source>
</evidence>
<keyword evidence="5 9" id="KW-0653">Protein transport</keyword>
<evidence type="ECO:0000256" key="3">
    <source>
        <dbReference type="ARBA" id="ARBA00022475"/>
    </source>
</evidence>
<dbReference type="EMBL" id="LT629711">
    <property type="protein sequence ID" value="SDO95895.1"/>
    <property type="molecule type" value="Genomic_DNA"/>
</dbReference>
<dbReference type="GO" id="GO:0033281">
    <property type="term" value="C:TAT protein transport complex"/>
    <property type="evidence" value="ECO:0007669"/>
    <property type="project" value="UniProtKB-UniRule"/>
</dbReference>
<dbReference type="Pfam" id="PF02416">
    <property type="entry name" value="TatA_B_E"/>
    <property type="match status" value="1"/>
</dbReference>
<comment type="similarity">
    <text evidence="9">Belongs to the TatA/E family.</text>
</comment>
<evidence type="ECO:0000256" key="1">
    <source>
        <dbReference type="ARBA" id="ARBA00004162"/>
    </source>
</evidence>
<dbReference type="InterPro" id="IPR006312">
    <property type="entry name" value="TatA/E"/>
</dbReference>
<keyword evidence="12" id="KW-1185">Reference proteome</keyword>
<evidence type="ECO:0000256" key="10">
    <source>
        <dbReference type="SAM" id="MobiDB-lite"/>
    </source>
</evidence>
<dbReference type="GO" id="GO:0043953">
    <property type="term" value="P:protein transport by the Tat complex"/>
    <property type="evidence" value="ECO:0007669"/>
    <property type="project" value="UniProtKB-UniRule"/>
</dbReference>
<keyword evidence="4 9" id="KW-0812">Transmembrane</keyword>
<dbReference type="PANTHER" id="PTHR42982:SF8">
    <property type="entry name" value="SEC-INDEPENDENT PROTEIN TRANSLOCASE PROTEIN TATA"/>
    <property type="match status" value="1"/>
</dbReference>
<evidence type="ECO:0000256" key="2">
    <source>
        <dbReference type="ARBA" id="ARBA00022448"/>
    </source>
</evidence>
<evidence type="ECO:0000256" key="7">
    <source>
        <dbReference type="ARBA" id="ARBA00023010"/>
    </source>
</evidence>
<keyword evidence="8 9" id="KW-0472">Membrane</keyword>
<dbReference type="NCBIfam" id="NF001854">
    <property type="entry name" value="PRK00575.1"/>
    <property type="match status" value="1"/>
</dbReference>
<keyword evidence="6 9" id="KW-1133">Transmembrane helix</keyword>
<evidence type="ECO:0000256" key="8">
    <source>
        <dbReference type="ARBA" id="ARBA00023136"/>
    </source>
</evidence>
<dbReference type="STRING" id="443156.SAMN04489867_1033"/>
<dbReference type="NCBIfam" id="TIGR01411">
    <property type="entry name" value="tatAE"/>
    <property type="match status" value="1"/>
</dbReference>
<dbReference type="Proteomes" id="UP000199077">
    <property type="component" value="Chromosome I"/>
</dbReference>
<gene>
    <name evidence="9" type="primary">tatA</name>
    <name evidence="11" type="ORF">SAMN04489867_1033</name>
</gene>
<sequence length="95" mass="10251">MRGLFEGWHLIILLVLLVVLFGFKRLPDAARSIGRSMRIFKSEVEEMKQDGKSAASSDTVKGETVKDAGASPGTEGTNPIREDNTPRTDNSSGAS</sequence>
<feature type="region of interest" description="Disordered" evidence="10">
    <location>
        <begin position="44"/>
        <end position="95"/>
    </location>
</feature>
<dbReference type="PANTHER" id="PTHR42982">
    <property type="entry name" value="SEC-INDEPENDENT PROTEIN TRANSLOCASE PROTEIN TATA"/>
    <property type="match status" value="1"/>
</dbReference>
<evidence type="ECO:0000256" key="9">
    <source>
        <dbReference type="HAMAP-Rule" id="MF_00236"/>
    </source>
</evidence>
<evidence type="ECO:0000256" key="5">
    <source>
        <dbReference type="ARBA" id="ARBA00022927"/>
    </source>
</evidence>
<evidence type="ECO:0000256" key="4">
    <source>
        <dbReference type="ARBA" id="ARBA00022692"/>
    </source>
</evidence>
<dbReference type="AlphaFoldDB" id="A0A1H0NTU4"/>
<keyword evidence="7 9" id="KW-0811">Translocation</keyword>
<keyword evidence="2 9" id="KW-0813">Transport</keyword>
<name>A0A1H0NTU4_9MICO</name>
<dbReference type="HAMAP" id="MF_00236">
    <property type="entry name" value="TatA_E"/>
    <property type="match status" value="1"/>
</dbReference>
<comment type="subcellular location">
    <subcellularLocation>
        <location evidence="1 9">Cell membrane</location>
        <topology evidence="1 9">Single-pass membrane protein</topology>
    </subcellularLocation>
</comment>